<name>A0A022PT97_ERYGU</name>
<evidence type="ECO:0000313" key="1">
    <source>
        <dbReference type="EMBL" id="EYU18038.1"/>
    </source>
</evidence>
<dbReference type="EMBL" id="KI632341">
    <property type="protein sequence ID" value="EYU18038.1"/>
    <property type="molecule type" value="Genomic_DNA"/>
</dbReference>
<reference evidence="1 2" key="1">
    <citation type="journal article" date="2013" name="Proc. Natl. Acad. Sci. U.S.A.">
        <title>Fine-scale variation in meiotic recombination in Mimulus inferred from population shotgun sequencing.</title>
        <authorList>
            <person name="Hellsten U."/>
            <person name="Wright K.M."/>
            <person name="Jenkins J."/>
            <person name="Shu S."/>
            <person name="Yuan Y."/>
            <person name="Wessler S.R."/>
            <person name="Schmutz J."/>
            <person name="Willis J.H."/>
            <person name="Rokhsar D.S."/>
        </authorList>
    </citation>
    <scope>NUCLEOTIDE SEQUENCE [LARGE SCALE GENOMIC DNA]</scope>
    <source>
        <strain evidence="2">cv. DUN x IM62</strain>
    </source>
</reference>
<accession>A0A022PT97</accession>
<evidence type="ECO:0000313" key="2">
    <source>
        <dbReference type="Proteomes" id="UP000030748"/>
    </source>
</evidence>
<protein>
    <submittedName>
        <fullName evidence="1">Uncharacterized protein</fullName>
    </submittedName>
</protein>
<dbReference type="AlphaFoldDB" id="A0A022PT97"/>
<sequence>MNCIPPFSAEYNLTMGLIVSKVFIKIPIWYSSSKIKTFEPLYFIIETILPIYYTLKRVLSHSITNS</sequence>
<proteinExistence type="predicted"/>
<dbReference type="Proteomes" id="UP000030748">
    <property type="component" value="Unassembled WGS sequence"/>
</dbReference>
<organism evidence="1 2">
    <name type="scientific">Erythranthe guttata</name>
    <name type="common">Yellow monkey flower</name>
    <name type="synonym">Mimulus guttatus</name>
    <dbReference type="NCBI Taxonomy" id="4155"/>
    <lineage>
        <taxon>Eukaryota</taxon>
        <taxon>Viridiplantae</taxon>
        <taxon>Streptophyta</taxon>
        <taxon>Embryophyta</taxon>
        <taxon>Tracheophyta</taxon>
        <taxon>Spermatophyta</taxon>
        <taxon>Magnoliopsida</taxon>
        <taxon>eudicotyledons</taxon>
        <taxon>Gunneridae</taxon>
        <taxon>Pentapetalae</taxon>
        <taxon>asterids</taxon>
        <taxon>lamiids</taxon>
        <taxon>Lamiales</taxon>
        <taxon>Phrymaceae</taxon>
        <taxon>Erythranthe</taxon>
    </lineage>
</organism>
<keyword evidence="2" id="KW-1185">Reference proteome</keyword>
<gene>
    <name evidence="1" type="ORF">MIMGU_mgv1a021587mg</name>
</gene>